<evidence type="ECO:0000313" key="3">
    <source>
        <dbReference type="EMBL" id="MDD0814258.1"/>
    </source>
</evidence>
<evidence type="ECO:0000313" key="4">
    <source>
        <dbReference type="Proteomes" id="UP001528672"/>
    </source>
</evidence>
<dbReference type="SUPFAM" id="SSF47598">
    <property type="entry name" value="Ribbon-helix-helix"/>
    <property type="match status" value="1"/>
</dbReference>
<dbReference type="RefSeq" id="WP_273925880.1">
    <property type="nucleotide sequence ID" value="NZ_JAQSIO010000002.1"/>
</dbReference>
<reference evidence="3 4" key="1">
    <citation type="submission" date="2023-02" db="EMBL/GenBank/DDBJ databases">
        <title>Bacterial whole genome sequence for Curvibacter sp. HBC28.</title>
        <authorList>
            <person name="Le V."/>
            <person name="Ko S.-R."/>
            <person name="Ahn C.-Y."/>
            <person name="Oh H.-M."/>
        </authorList>
    </citation>
    <scope>NUCLEOTIDE SEQUENCE [LARGE SCALE GENOMIC DNA]</scope>
    <source>
        <strain evidence="3 4">HBC28</strain>
    </source>
</reference>
<keyword evidence="4" id="KW-1185">Reference proteome</keyword>
<proteinExistence type="predicted"/>
<dbReference type="Proteomes" id="UP001528672">
    <property type="component" value="Unassembled WGS sequence"/>
</dbReference>
<feature type="region of interest" description="Disordered" evidence="1">
    <location>
        <begin position="220"/>
        <end position="242"/>
    </location>
</feature>
<sequence length="242" mass="27093">MATSTKQTDFVKTALRLPPELHEQVHAAAQNSGRTYNAELVHCIEKALNPGPDAVSVHLDPKLRYLAEIAARKNRRTLASHIEWAVEISLREVVIYAGSGYNGDHSISVAERANDLWDVDESERFIKLAIRHPELLTLEEQERWKMLSDADLLAPARLRNPNGLVAWNFGRLDDAVYPTIRRIWPDLLAAHAAGPERSREWVASTRLAVLNGNIYPGYPPSPATRKAARPSSGFDDMDETPF</sequence>
<dbReference type="Pfam" id="PF03869">
    <property type="entry name" value="Arc"/>
    <property type="match status" value="1"/>
</dbReference>
<dbReference type="InterPro" id="IPR010985">
    <property type="entry name" value="Ribbon_hlx_hlx"/>
</dbReference>
<protein>
    <submittedName>
        <fullName evidence="3">Arc family DNA-binding protein</fullName>
    </submittedName>
</protein>
<name>A0ABT5MCH0_9BURK</name>
<dbReference type="Gene3D" id="1.10.1220.10">
    <property type="entry name" value="Met repressor-like"/>
    <property type="match status" value="1"/>
</dbReference>
<organism evidence="3 4">
    <name type="scientific">Curvibacter microcysteis</name>
    <dbReference type="NCBI Taxonomy" id="3026419"/>
    <lineage>
        <taxon>Bacteria</taxon>
        <taxon>Pseudomonadati</taxon>
        <taxon>Pseudomonadota</taxon>
        <taxon>Betaproteobacteria</taxon>
        <taxon>Burkholderiales</taxon>
        <taxon>Comamonadaceae</taxon>
        <taxon>Curvibacter</taxon>
    </lineage>
</organism>
<dbReference type="GO" id="GO:0003677">
    <property type="term" value="F:DNA binding"/>
    <property type="evidence" value="ECO:0007669"/>
    <property type="project" value="UniProtKB-KW"/>
</dbReference>
<evidence type="ECO:0000256" key="1">
    <source>
        <dbReference type="SAM" id="MobiDB-lite"/>
    </source>
</evidence>
<keyword evidence="3" id="KW-0238">DNA-binding</keyword>
<dbReference type="EMBL" id="JAQSIO010000002">
    <property type="protein sequence ID" value="MDD0814258.1"/>
    <property type="molecule type" value="Genomic_DNA"/>
</dbReference>
<evidence type="ECO:0000259" key="2">
    <source>
        <dbReference type="Pfam" id="PF03869"/>
    </source>
</evidence>
<feature type="domain" description="Arc-like DNA binding" evidence="2">
    <location>
        <begin position="14"/>
        <end position="49"/>
    </location>
</feature>
<dbReference type="InterPro" id="IPR005569">
    <property type="entry name" value="Arc_DNA-bd_dom"/>
</dbReference>
<gene>
    <name evidence="3" type="ORF">PSQ39_06410</name>
</gene>
<comment type="caution">
    <text evidence="3">The sequence shown here is derived from an EMBL/GenBank/DDBJ whole genome shotgun (WGS) entry which is preliminary data.</text>
</comment>
<accession>A0ABT5MCH0</accession>
<dbReference type="InterPro" id="IPR013321">
    <property type="entry name" value="Arc_rbn_hlx_hlx"/>
</dbReference>